<sequence>MMSLKAVDMSFAVHKNADAGQLQREIQQKPQVDQMALAEVQQRTAEGARKRAEGLKETDKSAIRNGQEEKKRRQGSAAQTSQGTSDPSPSQTPVQAEHPYKGHHVDVSL</sequence>
<protein>
    <submittedName>
        <fullName evidence="1">Uncharacterized protein</fullName>
    </submittedName>
</protein>
<accession>A0ACC7NSR7</accession>
<organism evidence="1 2">
    <name type="scientific">Paenibacillus mesotrionivorans</name>
    <dbReference type="NCBI Taxonomy" id="3160968"/>
    <lineage>
        <taxon>Bacteria</taxon>
        <taxon>Bacillati</taxon>
        <taxon>Bacillota</taxon>
        <taxon>Bacilli</taxon>
        <taxon>Bacillales</taxon>
        <taxon>Paenibacillaceae</taxon>
        <taxon>Paenibacillus</taxon>
    </lineage>
</organism>
<comment type="caution">
    <text evidence="1">The sequence shown here is derived from an EMBL/GenBank/DDBJ whole genome shotgun (WGS) entry which is preliminary data.</text>
</comment>
<keyword evidence="2" id="KW-1185">Reference proteome</keyword>
<dbReference type="Proteomes" id="UP001631969">
    <property type="component" value="Unassembled WGS sequence"/>
</dbReference>
<dbReference type="EMBL" id="JBJURJ010000001">
    <property type="protein sequence ID" value="MFM9327086.1"/>
    <property type="molecule type" value="Genomic_DNA"/>
</dbReference>
<name>A0ACC7NSR7_9BACL</name>
<reference evidence="1" key="1">
    <citation type="submission" date="2024-12" db="EMBL/GenBank/DDBJ databases">
        <authorList>
            <person name="Wu N."/>
        </authorList>
    </citation>
    <scope>NUCLEOTIDE SEQUENCE</scope>
    <source>
        <strain evidence="1">P15</strain>
    </source>
</reference>
<gene>
    <name evidence="1" type="ORF">ACI1P1_02120</name>
</gene>
<evidence type="ECO:0000313" key="1">
    <source>
        <dbReference type="EMBL" id="MFM9327086.1"/>
    </source>
</evidence>
<proteinExistence type="predicted"/>
<evidence type="ECO:0000313" key="2">
    <source>
        <dbReference type="Proteomes" id="UP001631969"/>
    </source>
</evidence>